<dbReference type="CDD" id="cd17361">
    <property type="entry name" value="MFS_STP"/>
    <property type="match status" value="1"/>
</dbReference>
<keyword evidence="4" id="KW-0762">Sugar transport</keyword>
<feature type="transmembrane region" description="Helical" evidence="10">
    <location>
        <begin position="103"/>
        <end position="121"/>
    </location>
</feature>
<feature type="domain" description="Major facilitator superfamily (MFS) profile" evidence="11">
    <location>
        <begin position="18"/>
        <end position="465"/>
    </location>
</feature>
<comment type="similarity">
    <text evidence="2 9">Belongs to the major facilitator superfamily. Sugar transporter (TC 2.A.1.1) family.</text>
</comment>
<comment type="caution">
    <text evidence="12">The sequence shown here is derived from an EMBL/GenBank/DDBJ whole genome shotgun (WGS) entry which is preliminary data.</text>
</comment>
<evidence type="ECO:0000256" key="3">
    <source>
        <dbReference type="ARBA" id="ARBA00022448"/>
    </source>
</evidence>
<feature type="transmembrane region" description="Helical" evidence="10">
    <location>
        <begin position="127"/>
        <end position="149"/>
    </location>
</feature>
<keyword evidence="13" id="KW-1185">Reference proteome</keyword>
<keyword evidence="6" id="KW-0769">Symport</keyword>
<feature type="transmembrane region" description="Helical" evidence="10">
    <location>
        <begin position="310"/>
        <end position="332"/>
    </location>
</feature>
<proteinExistence type="inferred from homology"/>
<evidence type="ECO:0000256" key="7">
    <source>
        <dbReference type="ARBA" id="ARBA00022989"/>
    </source>
</evidence>
<dbReference type="InterPro" id="IPR005829">
    <property type="entry name" value="Sugar_transporter_CS"/>
</dbReference>
<dbReference type="GO" id="GO:0015293">
    <property type="term" value="F:symporter activity"/>
    <property type="evidence" value="ECO:0007669"/>
    <property type="project" value="UniProtKB-KW"/>
</dbReference>
<evidence type="ECO:0000256" key="10">
    <source>
        <dbReference type="SAM" id="Phobius"/>
    </source>
</evidence>
<dbReference type="GO" id="GO:0015145">
    <property type="term" value="F:monosaccharide transmembrane transporter activity"/>
    <property type="evidence" value="ECO:0007669"/>
    <property type="project" value="InterPro"/>
</dbReference>
<dbReference type="GO" id="GO:0016020">
    <property type="term" value="C:membrane"/>
    <property type="evidence" value="ECO:0007669"/>
    <property type="project" value="UniProtKB-SubCell"/>
</dbReference>
<keyword evidence="8 10" id="KW-0472">Membrane</keyword>
<dbReference type="PROSITE" id="PS00217">
    <property type="entry name" value="SUGAR_TRANSPORT_2"/>
    <property type="match status" value="1"/>
</dbReference>
<dbReference type="PANTHER" id="PTHR23500">
    <property type="entry name" value="SOLUTE CARRIER FAMILY 2, FACILITATED GLUCOSE TRANSPORTER"/>
    <property type="match status" value="1"/>
</dbReference>
<dbReference type="AlphaFoldDB" id="A0AAD9ZTC5"/>
<evidence type="ECO:0000259" key="11">
    <source>
        <dbReference type="PROSITE" id="PS50850"/>
    </source>
</evidence>
<protein>
    <recommendedName>
        <fullName evidence="11">Major facilitator superfamily (MFS) profile domain-containing protein</fullName>
    </recommendedName>
</protein>
<dbReference type="Proteomes" id="UP001281410">
    <property type="component" value="Unassembled WGS sequence"/>
</dbReference>
<feature type="transmembrane region" description="Helical" evidence="10">
    <location>
        <begin position="72"/>
        <end position="91"/>
    </location>
</feature>
<evidence type="ECO:0000256" key="1">
    <source>
        <dbReference type="ARBA" id="ARBA00004141"/>
    </source>
</evidence>
<feature type="transmembrane region" description="Helical" evidence="10">
    <location>
        <begin position="274"/>
        <end position="298"/>
    </location>
</feature>
<dbReference type="Gene3D" id="1.20.1250.20">
    <property type="entry name" value="MFS general substrate transporter like domains"/>
    <property type="match status" value="1"/>
</dbReference>
<feature type="transmembrane region" description="Helical" evidence="10">
    <location>
        <begin position="339"/>
        <end position="363"/>
    </location>
</feature>
<feature type="transmembrane region" description="Helical" evidence="10">
    <location>
        <begin position="375"/>
        <end position="399"/>
    </location>
</feature>
<keyword evidence="3 9" id="KW-0813">Transport</keyword>
<dbReference type="Pfam" id="PF00083">
    <property type="entry name" value="Sugar_tr"/>
    <property type="match status" value="1"/>
</dbReference>
<keyword evidence="7 10" id="KW-1133">Transmembrane helix</keyword>
<dbReference type="FunFam" id="1.20.1250.20:FF:000002">
    <property type="entry name" value="Sugar transport protein 13"/>
    <property type="match status" value="1"/>
</dbReference>
<dbReference type="InterPro" id="IPR036259">
    <property type="entry name" value="MFS_trans_sf"/>
</dbReference>
<evidence type="ECO:0000256" key="5">
    <source>
        <dbReference type="ARBA" id="ARBA00022692"/>
    </source>
</evidence>
<dbReference type="PANTHER" id="PTHR23500:SF371">
    <property type="entry name" value="OS07G0206600 PROTEIN"/>
    <property type="match status" value="1"/>
</dbReference>
<evidence type="ECO:0000256" key="4">
    <source>
        <dbReference type="ARBA" id="ARBA00022597"/>
    </source>
</evidence>
<dbReference type="InterPro" id="IPR045262">
    <property type="entry name" value="STP/PLT_plant"/>
</dbReference>
<dbReference type="SUPFAM" id="SSF103473">
    <property type="entry name" value="MFS general substrate transporter"/>
    <property type="match status" value="1"/>
</dbReference>
<dbReference type="EMBL" id="JANJYJ010000009">
    <property type="protein sequence ID" value="KAK3190019.1"/>
    <property type="molecule type" value="Genomic_DNA"/>
</dbReference>
<sequence length="488" mass="54142">MGENENFKSKITVYVVICWILAAFGGFMFGYDIGISGGVTAMDDFLIKFFPAVYEKKLRAREDNYCKYDNQFLQLFTSSLYLAALVSSFAASKVCTKFGRKPSILVASTFFLAGAALSAAAQNIWMIIIARILLGFGVGFGNEAVPLFLSEIAPVQHRGAVNILFQLFVTIGIFFANLVNYGTSKLHPNGWRVSLGLASVPAGFLFIGSLIITETPSSLIERGNDSNGLKTLQKIRGVEDVEAEFEQIKLASEIANQVKHPFKELMKRSSMPPLIIGVLLQVFQQFTGINAIMFYAPVLFQTVGFKDDASLLSSVITGIVNVASTLVSIYAVDKVGRRVLLLQACVQMFISQIAIGVILRLNLNATNSLTRAEAIVVVFLVCLFVMAFAWSWGPLGWLIPSETFPLETRTAGFAFAVSSNMFFTFLIAQAFLSMMCHLRAYIFIFFAGWILLMFLFALFLLPETKNVPIDVMVERVWKKHAVWKKFMD</sequence>
<comment type="subcellular location">
    <subcellularLocation>
        <location evidence="1">Membrane</location>
        <topology evidence="1">Multi-pass membrane protein</topology>
    </subcellularLocation>
</comment>
<accession>A0AAD9ZTC5</accession>
<evidence type="ECO:0000256" key="9">
    <source>
        <dbReference type="RuleBase" id="RU003346"/>
    </source>
</evidence>
<evidence type="ECO:0000313" key="12">
    <source>
        <dbReference type="EMBL" id="KAK3190019.1"/>
    </source>
</evidence>
<dbReference type="PRINTS" id="PR00171">
    <property type="entry name" value="SUGRTRNSPORT"/>
</dbReference>
<dbReference type="PROSITE" id="PS00216">
    <property type="entry name" value="SUGAR_TRANSPORT_1"/>
    <property type="match status" value="1"/>
</dbReference>
<name>A0AAD9ZTC5_9ROSI</name>
<organism evidence="12 13">
    <name type="scientific">Dipteronia sinensis</name>
    <dbReference type="NCBI Taxonomy" id="43782"/>
    <lineage>
        <taxon>Eukaryota</taxon>
        <taxon>Viridiplantae</taxon>
        <taxon>Streptophyta</taxon>
        <taxon>Embryophyta</taxon>
        <taxon>Tracheophyta</taxon>
        <taxon>Spermatophyta</taxon>
        <taxon>Magnoliopsida</taxon>
        <taxon>eudicotyledons</taxon>
        <taxon>Gunneridae</taxon>
        <taxon>Pentapetalae</taxon>
        <taxon>rosids</taxon>
        <taxon>malvids</taxon>
        <taxon>Sapindales</taxon>
        <taxon>Sapindaceae</taxon>
        <taxon>Hippocastanoideae</taxon>
        <taxon>Acereae</taxon>
        <taxon>Dipteronia</taxon>
    </lineage>
</organism>
<feature type="transmembrane region" description="Helical" evidence="10">
    <location>
        <begin position="411"/>
        <end position="432"/>
    </location>
</feature>
<evidence type="ECO:0000256" key="8">
    <source>
        <dbReference type="ARBA" id="ARBA00023136"/>
    </source>
</evidence>
<dbReference type="PROSITE" id="PS50850">
    <property type="entry name" value="MFS"/>
    <property type="match status" value="1"/>
</dbReference>
<feature type="transmembrane region" description="Helical" evidence="10">
    <location>
        <begin position="191"/>
        <end position="212"/>
    </location>
</feature>
<dbReference type="InterPro" id="IPR020846">
    <property type="entry name" value="MFS_dom"/>
</dbReference>
<keyword evidence="5 10" id="KW-0812">Transmembrane</keyword>
<dbReference type="InterPro" id="IPR044778">
    <property type="entry name" value="MFS_STP/MST-like_plant"/>
</dbReference>
<feature type="transmembrane region" description="Helical" evidence="10">
    <location>
        <begin position="161"/>
        <end position="179"/>
    </location>
</feature>
<dbReference type="NCBIfam" id="TIGR00879">
    <property type="entry name" value="SP"/>
    <property type="match status" value="1"/>
</dbReference>
<dbReference type="InterPro" id="IPR005828">
    <property type="entry name" value="MFS_sugar_transport-like"/>
</dbReference>
<gene>
    <name evidence="12" type="ORF">Dsin_029580</name>
</gene>
<reference evidence="12" key="1">
    <citation type="journal article" date="2023" name="Plant J.">
        <title>Genome sequences and population genomics provide insights into the demographic history, inbreeding, and mutation load of two 'living fossil' tree species of Dipteronia.</title>
        <authorList>
            <person name="Feng Y."/>
            <person name="Comes H.P."/>
            <person name="Chen J."/>
            <person name="Zhu S."/>
            <person name="Lu R."/>
            <person name="Zhang X."/>
            <person name="Li P."/>
            <person name="Qiu J."/>
            <person name="Olsen K.M."/>
            <person name="Qiu Y."/>
        </authorList>
    </citation>
    <scope>NUCLEOTIDE SEQUENCE</scope>
    <source>
        <strain evidence="12">NBL</strain>
    </source>
</reference>
<feature type="transmembrane region" description="Helical" evidence="10">
    <location>
        <begin position="438"/>
        <end position="461"/>
    </location>
</feature>
<feature type="transmembrane region" description="Helical" evidence="10">
    <location>
        <begin position="12"/>
        <end position="31"/>
    </location>
</feature>
<evidence type="ECO:0000313" key="13">
    <source>
        <dbReference type="Proteomes" id="UP001281410"/>
    </source>
</evidence>
<evidence type="ECO:0000256" key="6">
    <source>
        <dbReference type="ARBA" id="ARBA00022847"/>
    </source>
</evidence>
<evidence type="ECO:0000256" key="2">
    <source>
        <dbReference type="ARBA" id="ARBA00010992"/>
    </source>
</evidence>
<dbReference type="InterPro" id="IPR003663">
    <property type="entry name" value="Sugar/inositol_transpt"/>
</dbReference>